<dbReference type="EMBL" id="JAWWNJ010000084">
    <property type="protein sequence ID" value="KAK7001129.1"/>
    <property type="molecule type" value="Genomic_DNA"/>
</dbReference>
<evidence type="ECO:0000256" key="1">
    <source>
        <dbReference type="SAM" id="MobiDB-lite"/>
    </source>
</evidence>
<keyword evidence="4" id="KW-1185">Reference proteome</keyword>
<organism evidence="3 4">
    <name type="scientific">Favolaschia claudopus</name>
    <dbReference type="NCBI Taxonomy" id="2862362"/>
    <lineage>
        <taxon>Eukaryota</taxon>
        <taxon>Fungi</taxon>
        <taxon>Dikarya</taxon>
        <taxon>Basidiomycota</taxon>
        <taxon>Agaricomycotina</taxon>
        <taxon>Agaricomycetes</taxon>
        <taxon>Agaricomycetidae</taxon>
        <taxon>Agaricales</taxon>
        <taxon>Marasmiineae</taxon>
        <taxon>Mycenaceae</taxon>
        <taxon>Favolaschia</taxon>
    </lineage>
</organism>
<sequence>MNRMCPSTSIASAAALLLVRCSATAVILAPTRSNYSLLPGGQYYTTRLLHLTSLKLASQQSTLSPLATPLRNFSSLALESSSASNKRGHTSDPPSPRPAKMTRGGESMEVDAPTATTVQNPATNAVNNSASTATDTGNETTPSVEPGQRDAPATPAKDTIMGLPAYAWLLGAHADAPVVHV</sequence>
<evidence type="ECO:0000256" key="2">
    <source>
        <dbReference type="SAM" id="SignalP"/>
    </source>
</evidence>
<keyword evidence="2" id="KW-0732">Signal</keyword>
<gene>
    <name evidence="3" type="ORF">R3P38DRAFT_3217278</name>
</gene>
<feature type="region of interest" description="Disordered" evidence="1">
    <location>
        <begin position="78"/>
        <end position="156"/>
    </location>
</feature>
<feature type="chain" id="PRO_5043877865" evidence="2">
    <location>
        <begin position="25"/>
        <end position="181"/>
    </location>
</feature>
<dbReference type="Proteomes" id="UP001362999">
    <property type="component" value="Unassembled WGS sequence"/>
</dbReference>
<evidence type="ECO:0000313" key="4">
    <source>
        <dbReference type="Proteomes" id="UP001362999"/>
    </source>
</evidence>
<proteinExistence type="predicted"/>
<name>A0AAW0A6D5_9AGAR</name>
<feature type="compositionally biased region" description="Low complexity" evidence="1">
    <location>
        <begin position="120"/>
        <end position="136"/>
    </location>
</feature>
<dbReference type="AlphaFoldDB" id="A0AAW0A6D5"/>
<protein>
    <submittedName>
        <fullName evidence="3">Uncharacterized protein</fullName>
    </submittedName>
</protein>
<reference evidence="3 4" key="1">
    <citation type="journal article" date="2024" name="J Genomics">
        <title>Draft genome sequencing and assembly of Favolaschia claudopus CIRM-BRFM 2984 isolated from oak limbs.</title>
        <authorList>
            <person name="Navarro D."/>
            <person name="Drula E."/>
            <person name="Chaduli D."/>
            <person name="Cazenave R."/>
            <person name="Ahrendt S."/>
            <person name="Wang J."/>
            <person name="Lipzen A."/>
            <person name="Daum C."/>
            <person name="Barry K."/>
            <person name="Grigoriev I.V."/>
            <person name="Favel A."/>
            <person name="Rosso M.N."/>
            <person name="Martin F."/>
        </authorList>
    </citation>
    <scope>NUCLEOTIDE SEQUENCE [LARGE SCALE GENOMIC DNA]</scope>
    <source>
        <strain evidence="3 4">CIRM-BRFM 2984</strain>
    </source>
</reference>
<accession>A0AAW0A6D5</accession>
<comment type="caution">
    <text evidence="3">The sequence shown here is derived from an EMBL/GenBank/DDBJ whole genome shotgun (WGS) entry which is preliminary data.</text>
</comment>
<feature type="signal peptide" evidence="2">
    <location>
        <begin position="1"/>
        <end position="24"/>
    </location>
</feature>
<evidence type="ECO:0000313" key="3">
    <source>
        <dbReference type="EMBL" id="KAK7001129.1"/>
    </source>
</evidence>